<feature type="transmembrane region" description="Helical" evidence="1">
    <location>
        <begin position="190"/>
        <end position="212"/>
    </location>
</feature>
<evidence type="ECO:0000256" key="1">
    <source>
        <dbReference type="SAM" id="Phobius"/>
    </source>
</evidence>
<feature type="transmembrane region" description="Helical" evidence="1">
    <location>
        <begin position="164"/>
        <end position="183"/>
    </location>
</feature>
<comment type="caution">
    <text evidence="2">The sequence shown here is derived from an EMBL/GenBank/DDBJ whole genome shotgun (WGS) entry which is preliminary data.</text>
</comment>
<feature type="transmembrane region" description="Helical" evidence="1">
    <location>
        <begin position="80"/>
        <end position="106"/>
    </location>
</feature>
<keyword evidence="1" id="KW-0812">Transmembrane</keyword>
<dbReference type="Proteomes" id="UP001596548">
    <property type="component" value="Unassembled WGS sequence"/>
</dbReference>
<organism evidence="2 3">
    <name type="scientific">Paractinoplanes rhizophilus</name>
    <dbReference type="NCBI Taxonomy" id="1416877"/>
    <lineage>
        <taxon>Bacteria</taxon>
        <taxon>Bacillati</taxon>
        <taxon>Actinomycetota</taxon>
        <taxon>Actinomycetes</taxon>
        <taxon>Micromonosporales</taxon>
        <taxon>Micromonosporaceae</taxon>
        <taxon>Paractinoplanes</taxon>
    </lineage>
</organism>
<keyword evidence="3" id="KW-1185">Reference proteome</keyword>
<gene>
    <name evidence="2" type="ORF">ACFQS1_25820</name>
</gene>
<dbReference type="PANTHER" id="PTHR37305:SF1">
    <property type="entry name" value="MEMBRANE PROTEIN"/>
    <property type="match status" value="1"/>
</dbReference>
<reference evidence="3" key="1">
    <citation type="journal article" date="2019" name="Int. J. Syst. Evol. Microbiol.">
        <title>The Global Catalogue of Microorganisms (GCM) 10K type strain sequencing project: providing services to taxonomists for standard genome sequencing and annotation.</title>
        <authorList>
            <consortium name="The Broad Institute Genomics Platform"/>
            <consortium name="The Broad Institute Genome Sequencing Center for Infectious Disease"/>
            <person name="Wu L."/>
            <person name="Ma J."/>
        </authorList>
    </citation>
    <scope>NUCLEOTIDE SEQUENCE [LARGE SCALE GENOMIC DNA]</scope>
    <source>
        <strain evidence="3">XZYJT-10</strain>
    </source>
</reference>
<dbReference type="EMBL" id="JBHTBJ010000022">
    <property type="protein sequence ID" value="MFC7277426.1"/>
    <property type="molecule type" value="Genomic_DNA"/>
</dbReference>
<dbReference type="RefSeq" id="WP_378973004.1">
    <property type="nucleotide sequence ID" value="NZ_JBHTBJ010000022.1"/>
</dbReference>
<protein>
    <submittedName>
        <fullName evidence="2">ABC transporter permease</fullName>
    </submittedName>
</protein>
<dbReference type="PANTHER" id="PTHR37305">
    <property type="entry name" value="INTEGRAL MEMBRANE PROTEIN-RELATED"/>
    <property type="match status" value="1"/>
</dbReference>
<name>A0ABW2HXE4_9ACTN</name>
<keyword evidence="1" id="KW-1133">Transmembrane helix</keyword>
<evidence type="ECO:0000313" key="2">
    <source>
        <dbReference type="EMBL" id="MFC7277426.1"/>
    </source>
</evidence>
<sequence>MRLVNAELFKIRTTALWWIMGIILLPLYAASLGFNWLTSYAYLSGQADGGGADAQAQIDAAAQPINIATNLYTTGQYMGVLIVLLLSAIIVTSEFFHLTATTTFLVTPRREAVILAKLGAGIIVALVVWVVTTLLNLILVPIILDALNVPVQLGEPAVWRAIGLNALAFGLWAVLGVGLGVLIRSQLAATLTLAIVYTVGAAVIGGIFQLLASQVAEWIGKLQVLVPTTASQLMLAGTELPGNPPRWVGAVVLIGYAVIAGVVGTLITKRRDIS</sequence>
<feature type="transmembrane region" description="Helical" evidence="1">
    <location>
        <begin position="247"/>
        <end position="268"/>
    </location>
</feature>
<feature type="transmembrane region" description="Helical" evidence="1">
    <location>
        <begin position="15"/>
        <end position="37"/>
    </location>
</feature>
<feature type="transmembrane region" description="Helical" evidence="1">
    <location>
        <begin position="118"/>
        <end position="144"/>
    </location>
</feature>
<keyword evidence="1" id="KW-0472">Membrane</keyword>
<evidence type="ECO:0000313" key="3">
    <source>
        <dbReference type="Proteomes" id="UP001596548"/>
    </source>
</evidence>
<proteinExistence type="predicted"/>
<accession>A0ABW2HXE4</accession>